<proteinExistence type="predicted"/>
<dbReference type="EMBL" id="CP001769">
    <property type="protein sequence ID" value="ADB39096.1"/>
    <property type="molecule type" value="Genomic_DNA"/>
</dbReference>
<sequence>MSVNMFKGANLYRIDKNIDNLNLLLWDSLVKHSFYEFLVLQLINKHPWPNPENGF</sequence>
<reference evidence="1 2" key="1">
    <citation type="journal article" date="2010" name="Stand. Genomic Sci.">
        <title>Complete genome sequence of Spirosoma linguale type strain (1).</title>
        <authorList>
            <person name="Lail K."/>
            <person name="Sikorski J."/>
            <person name="Saunders E."/>
            <person name="Lapidus A."/>
            <person name="Glavina Del Rio T."/>
            <person name="Copeland A."/>
            <person name="Tice H."/>
            <person name="Cheng J.-F."/>
            <person name="Lucas S."/>
            <person name="Nolan M."/>
            <person name="Bruce D."/>
            <person name="Goodwin L."/>
            <person name="Pitluck S."/>
            <person name="Ivanova N."/>
            <person name="Mavromatis K."/>
            <person name="Ovchinnikova G."/>
            <person name="Pati A."/>
            <person name="Chen A."/>
            <person name="Palaniappan K."/>
            <person name="Land M."/>
            <person name="Hauser L."/>
            <person name="Chang Y.-J."/>
            <person name="Jeffries C.D."/>
            <person name="Chain P."/>
            <person name="Brettin T."/>
            <person name="Detter J.C."/>
            <person name="Schuetze A."/>
            <person name="Rohde M."/>
            <person name="Tindall B.J."/>
            <person name="Goeker M."/>
            <person name="Bristow J."/>
            <person name="Eisen J.A."/>
            <person name="Markowitz V."/>
            <person name="Hugenholtz P."/>
            <person name="Kyrpides N.C."/>
            <person name="Klenk H.-P."/>
            <person name="Chen F."/>
        </authorList>
    </citation>
    <scope>NUCLEOTIDE SEQUENCE [LARGE SCALE GENOMIC DNA]</scope>
    <source>
        <strain evidence="2">ATCC 33905 / DSM 74 / LMG 10896 / Claus 1</strain>
    </source>
</reference>
<keyword evidence="2" id="KW-1185">Reference proteome</keyword>
<protein>
    <submittedName>
        <fullName evidence="1">Uncharacterized protein</fullName>
    </submittedName>
</protein>
<dbReference type="AlphaFoldDB" id="D2QLE9"/>
<evidence type="ECO:0000313" key="1">
    <source>
        <dbReference type="EMBL" id="ADB39096.1"/>
    </source>
</evidence>
<dbReference type="STRING" id="504472.Slin_3085"/>
<name>D2QLE9_SPILD</name>
<gene>
    <name evidence="1" type="ordered locus">Slin_3085</name>
</gene>
<accession>D2QLE9</accession>
<dbReference type="HOGENOM" id="CLU_3030128_0_0_10"/>
<dbReference type="KEGG" id="sli:Slin_3085"/>
<organism evidence="1 2">
    <name type="scientific">Spirosoma linguale (strain ATCC 33905 / DSM 74 / LMG 10896 / Claus 1)</name>
    <dbReference type="NCBI Taxonomy" id="504472"/>
    <lineage>
        <taxon>Bacteria</taxon>
        <taxon>Pseudomonadati</taxon>
        <taxon>Bacteroidota</taxon>
        <taxon>Cytophagia</taxon>
        <taxon>Cytophagales</taxon>
        <taxon>Cytophagaceae</taxon>
        <taxon>Spirosoma</taxon>
    </lineage>
</organism>
<dbReference type="Proteomes" id="UP000002028">
    <property type="component" value="Chromosome"/>
</dbReference>
<evidence type="ECO:0000313" key="2">
    <source>
        <dbReference type="Proteomes" id="UP000002028"/>
    </source>
</evidence>